<evidence type="ECO:0000313" key="2">
    <source>
        <dbReference type="EMBL" id="QVK24665.1"/>
    </source>
</evidence>
<keyword evidence="1" id="KW-0732">Signal</keyword>
<protein>
    <recommendedName>
        <fullName evidence="4">Zinc resistance-associated protein</fullName>
    </recommendedName>
</protein>
<keyword evidence="3" id="KW-1185">Reference proteome</keyword>
<proteinExistence type="predicted"/>
<gene>
    <name evidence="2" type="ORF">KHX94_09760</name>
</gene>
<dbReference type="Proteomes" id="UP000676428">
    <property type="component" value="Chromosome"/>
</dbReference>
<sequence>MKTLTKAALIVTALVISAGASAQYWGNGAGMMNSDNPQYQTMQALHQDPEAMQKWRDNMRNNPQARQQWMQQMHANGGRGQHFAMRGNCGGHPGFMGRGMRWQAQADNAPAKKAAK</sequence>
<evidence type="ECO:0008006" key="4">
    <source>
        <dbReference type="Google" id="ProtNLM"/>
    </source>
</evidence>
<dbReference type="EMBL" id="CP074572">
    <property type="protein sequence ID" value="QVK24665.1"/>
    <property type="molecule type" value="Genomic_DNA"/>
</dbReference>
<evidence type="ECO:0000313" key="3">
    <source>
        <dbReference type="Proteomes" id="UP000676428"/>
    </source>
</evidence>
<evidence type="ECO:0000256" key="1">
    <source>
        <dbReference type="SAM" id="SignalP"/>
    </source>
</evidence>
<reference evidence="2 3" key="1">
    <citation type="journal article" date="2012" name="Int. J. Syst. Evol. Microbiol.">
        <title>Shewanella dokdonensis sp. nov., isolated from seawater.</title>
        <authorList>
            <person name="Sung H.R."/>
            <person name="Yoon J.H."/>
            <person name="Ghim S.Y."/>
        </authorList>
    </citation>
    <scope>NUCLEOTIDE SEQUENCE [LARGE SCALE GENOMIC DNA]</scope>
    <source>
        <strain evidence="2 3">DSM 23626</strain>
    </source>
</reference>
<feature type="chain" id="PRO_5046877777" description="Zinc resistance-associated protein" evidence="1">
    <location>
        <begin position="23"/>
        <end position="116"/>
    </location>
</feature>
<accession>A0ABX8DJY6</accession>
<name>A0ABX8DJY6_9GAMM</name>
<feature type="signal peptide" evidence="1">
    <location>
        <begin position="1"/>
        <end position="22"/>
    </location>
</feature>
<organism evidence="2 3">
    <name type="scientific">Shewanella dokdonensis</name>
    <dbReference type="NCBI Taxonomy" id="712036"/>
    <lineage>
        <taxon>Bacteria</taxon>
        <taxon>Pseudomonadati</taxon>
        <taxon>Pseudomonadota</taxon>
        <taxon>Gammaproteobacteria</taxon>
        <taxon>Alteromonadales</taxon>
        <taxon>Shewanellaceae</taxon>
        <taxon>Shewanella</taxon>
    </lineage>
</organism>
<dbReference type="RefSeq" id="WP_213683247.1">
    <property type="nucleotide sequence ID" value="NZ_CP074572.1"/>
</dbReference>